<feature type="transmembrane region" description="Helical" evidence="1">
    <location>
        <begin position="167"/>
        <end position="190"/>
    </location>
</feature>
<sequence>MFFYKEREGYKLGKYQKIKRKMRDIKNFFRKVYFKVERKIRYPITYSLFTFVRYIEIGIVVLITTILLQKFRVLNWEWLEGILSLIPTISDETLNRQFLFSQISTTFLILSLFSLITNLKKEKVFGISIYKIAFAKSVLGNIIFISISVFCLLFTNIWIYITDSSSSVIFNVFLITLFLLSLFVIKIILYSNSQTLSVNKVASMYYTENIKIVRKPRMKIGVQEEFSEYLFDLNEDAIEKILKGDIEYRRNFYIYERIANLSLINYKSKVQENYTEISSKPDIILMWVSAIEELVKKGLYTEALNQYNRMISLFIRHEVYLSSFRINKILEQILTSISATDSKVTIEQSEELILNSIEVTMGYGYFRFNNDFSYTRLGKLGETKSMLYLKPLYGNFMRDCYNLIDKNKNFTDLEKSRKIYEYFEKIRMMPWGIAEYFPPEIKYFEVRRELKKYNEDVYLVGIPLSDLLLLLIQEEKKGRLLYFLNDYNNNSIYLACLIVASKLATLYIRTKEDEKDKKLIGEYLVLVLSKIIELDEQKIKYYCYIIRQTMGIGTNNLYSGVYLTARNGEILNIIKQTIMIKKKRINLEDIVFSNQELSKVIKLFFAEYDKNLLKNKQVEANQKINEEFGLLVNLL</sequence>
<dbReference type="EMBL" id="JOTM01000030">
    <property type="protein sequence ID" value="KEK22485.1"/>
    <property type="molecule type" value="Genomic_DNA"/>
</dbReference>
<keyword evidence="3" id="KW-1185">Reference proteome</keyword>
<keyword evidence="1" id="KW-1133">Transmembrane helix</keyword>
<protein>
    <submittedName>
        <fullName evidence="2">Uncharacterized protein</fullName>
    </submittedName>
</protein>
<name>A0A073K7F7_9BACI</name>
<comment type="caution">
    <text evidence="2">The sequence shown here is derived from an EMBL/GenBank/DDBJ whole genome shotgun (WGS) entry which is preliminary data.</text>
</comment>
<feature type="transmembrane region" description="Helical" evidence="1">
    <location>
        <begin position="44"/>
        <end position="68"/>
    </location>
</feature>
<organism evidence="2 3">
    <name type="scientific">Bacillus gaemokensis</name>
    <dbReference type="NCBI Taxonomy" id="574375"/>
    <lineage>
        <taxon>Bacteria</taxon>
        <taxon>Bacillati</taxon>
        <taxon>Bacillota</taxon>
        <taxon>Bacilli</taxon>
        <taxon>Bacillales</taxon>
        <taxon>Bacillaceae</taxon>
        <taxon>Bacillus</taxon>
        <taxon>Bacillus cereus group</taxon>
    </lineage>
</organism>
<feature type="transmembrane region" description="Helical" evidence="1">
    <location>
        <begin position="98"/>
        <end position="117"/>
    </location>
</feature>
<evidence type="ECO:0000313" key="2">
    <source>
        <dbReference type="EMBL" id="KEK22485.1"/>
    </source>
</evidence>
<keyword evidence="1" id="KW-0472">Membrane</keyword>
<gene>
    <name evidence="2" type="ORF">BAGA_18950</name>
</gene>
<feature type="transmembrane region" description="Helical" evidence="1">
    <location>
        <begin position="138"/>
        <end position="161"/>
    </location>
</feature>
<reference evidence="2 3" key="1">
    <citation type="submission" date="2014-06" db="EMBL/GenBank/DDBJ databases">
        <title>Draft genome sequence of Bacillus gaemokensis JCM 15801 (MCCC 1A00707).</title>
        <authorList>
            <person name="Lai Q."/>
            <person name="Liu Y."/>
            <person name="Shao Z."/>
        </authorList>
    </citation>
    <scope>NUCLEOTIDE SEQUENCE [LARGE SCALE GENOMIC DNA]</scope>
    <source>
        <strain evidence="2 3">JCM 15801</strain>
    </source>
</reference>
<evidence type="ECO:0000313" key="3">
    <source>
        <dbReference type="Proteomes" id="UP000027778"/>
    </source>
</evidence>
<dbReference type="AlphaFoldDB" id="A0A073K7F7"/>
<dbReference type="Proteomes" id="UP000027778">
    <property type="component" value="Unassembled WGS sequence"/>
</dbReference>
<proteinExistence type="predicted"/>
<accession>A0A073K7F7</accession>
<dbReference type="STRING" id="574375.AZF08_13935"/>
<evidence type="ECO:0000256" key="1">
    <source>
        <dbReference type="SAM" id="Phobius"/>
    </source>
</evidence>
<keyword evidence="1" id="KW-0812">Transmembrane</keyword>